<dbReference type="RefSeq" id="WP_117443979.1">
    <property type="nucleotide sequence ID" value="NZ_JAJFEN010000006.1"/>
</dbReference>
<accession>A0A3E2VSU3</accession>
<evidence type="ECO:0000313" key="2">
    <source>
        <dbReference type="EMBL" id="RGC13922.1"/>
    </source>
</evidence>
<dbReference type="NCBIfam" id="TIGR02532">
    <property type="entry name" value="IV_pilin_GFxxxE"/>
    <property type="match status" value="1"/>
</dbReference>
<evidence type="ECO:0000313" key="3">
    <source>
        <dbReference type="Proteomes" id="UP000260025"/>
    </source>
</evidence>
<protein>
    <submittedName>
        <fullName evidence="2">Type II secretion system protein</fullName>
    </submittedName>
</protein>
<dbReference type="Proteomes" id="UP000260025">
    <property type="component" value="Unassembled WGS sequence"/>
</dbReference>
<reference evidence="2 3" key="1">
    <citation type="submission" date="2018-08" db="EMBL/GenBank/DDBJ databases">
        <title>A genome reference for cultivated species of the human gut microbiota.</title>
        <authorList>
            <person name="Zou Y."/>
            <person name="Xue W."/>
            <person name="Luo G."/>
        </authorList>
    </citation>
    <scope>NUCLEOTIDE SEQUENCE [LARGE SCALE GENOMIC DNA]</scope>
    <source>
        <strain evidence="2 3">OF01-2LB</strain>
    </source>
</reference>
<dbReference type="EMBL" id="QVEV01000026">
    <property type="protein sequence ID" value="RGC13922.1"/>
    <property type="molecule type" value="Genomic_DNA"/>
</dbReference>
<dbReference type="AlphaFoldDB" id="A0A3E2VSU3"/>
<keyword evidence="1" id="KW-0812">Transmembrane</keyword>
<organism evidence="2 3">
    <name type="scientific">Clostridium innocuum</name>
    <dbReference type="NCBI Taxonomy" id="1522"/>
    <lineage>
        <taxon>Bacteria</taxon>
        <taxon>Bacillati</taxon>
        <taxon>Bacillota</taxon>
        <taxon>Clostridia</taxon>
        <taxon>Eubacteriales</taxon>
        <taxon>Clostridiaceae</taxon>
        <taxon>Clostridium</taxon>
    </lineage>
</organism>
<proteinExistence type="predicted"/>
<keyword evidence="1" id="KW-1133">Transmembrane helix</keyword>
<gene>
    <name evidence="2" type="ORF">DXA38_15630</name>
</gene>
<dbReference type="InterPro" id="IPR012902">
    <property type="entry name" value="N_methyl_site"/>
</dbReference>
<feature type="transmembrane region" description="Helical" evidence="1">
    <location>
        <begin position="12"/>
        <end position="36"/>
    </location>
</feature>
<dbReference type="PROSITE" id="PS00409">
    <property type="entry name" value="PROKAR_NTER_METHYL"/>
    <property type="match status" value="1"/>
</dbReference>
<name>A0A3E2VSU3_CLOIN</name>
<comment type="caution">
    <text evidence="2">The sequence shown here is derived from an EMBL/GenBank/DDBJ whole genome shotgun (WGS) entry which is preliminary data.</text>
</comment>
<evidence type="ECO:0000256" key="1">
    <source>
        <dbReference type="SAM" id="Phobius"/>
    </source>
</evidence>
<keyword evidence="1" id="KW-0472">Membrane</keyword>
<sequence length="297" mass="33796">MGNKGMTLLETIVSILILSIAGLIFISGFTTVLNTFQKAESVKNQSDAVYSAIHQGGSASVKKKGKKISYTISGNGKAVTVSPTLMRYYMAQEDVSLSVISDEVLKTLSTYEEYKTLVINANALVNFAEDVYFPDSQSNSSNMTWNGFSKYYEKLTGWKQFPKQLLPKPLQQSGKSYYIRPISPWNKTVDQNKRQSIFYLSTDNQFYPGSFHNGSSEVLSVIYDLDNKRWYYDPSMQMTLTYRIVDDYSFYADIDRNGVVFKSYGELMSYIRKPENGWLMLDEEAEFDGSDTDSIWL</sequence>